<organism evidence="6 7">
    <name type="scientific">Micromonospora phaseoli</name>
    <dbReference type="NCBI Taxonomy" id="1144548"/>
    <lineage>
        <taxon>Bacteria</taxon>
        <taxon>Bacillati</taxon>
        <taxon>Actinomycetota</taxon>
        <taxon>Actinomycetes</taxon>
        <taxon>Micromonosporales</taxon>
        <taxon>Micromonosporaceae</taxon>
        <taxon>Micromonospora</taxon>
    </lineage>
</organism>
<dbReference type="InterPro" id="IPR002550">
    <property type="entry name" value="CNNM"/>
</dbReference>
<dbReference type="Proteomes" id="UP000198707">
    <property type="component" value="Unassembled WGS sequence"/>
</dbReference>
<evidence type="ECO:0000256" key="2">
    <source>
        <dbReference type="ARBA" id="ARBA00022475"/>
    </source>
</evidence>
<feature type="transmembrane region" description="Helical" evidence="4">
    <location>
        <begin position="97"/>
        <end position="119"/>
    </location>
</feature>
<proteinExistence type="predicted"/>
<keyword evidence="7" id="KW-1185">Reference proteome</keyword>
<comment type="subcellular location">
    <subcellularLocation>
        <location evidence="1">Cell membrane</location>
        <topology evidence="1">Multi-pass membrane protein</topology>
    </subcellularLocation>
</comment>
<sequence length="336" mass="36026">MGNPWVVVAVTVALIVLSAFFVAAEFALLAARRHRLNARSEHSRSARAAVRSFDELTVLLAGCQLGITACALGLGAVTKPAVNYALTPIFLSWGAPGWTADAAGFALALLVVTFLHLVIGEMAPKSYAIAHPEKTAIALAIPMRAFMWFTRPMLRALNASANWCLRRVDVEPRDTIATGRNAADLRHLVEHSANVGALDASYSMQLTDALDLDQLTLADLTGPERGLTAVGAAETVLKLREVARDSGHLRVVVLRDGAAVGVVHVRDTMDQPDDQIVGEVMRDVLVLDDSTLVYEALAIMRTTRHHLVVVTTPAGPAVATLTDVVERLLRTPAVAR</sequence>
<dbReference type="EMBL" id="FNYV01000007">
    <property type="protein sequence ID" value="SEJ72829.1"/>
    <property type="molecule type" value="Genomic_DNA"/>
</dbReference>
<feature type="transmembrane region" description="Helical" evidence="4">
    <location>
        <begin position="6"/>
        <end position="31"/>
    </location>
</feature>
<reference evidence="7" key="1">
    <citation type="submission" date="2016-10" db="EMBL/GenBank/DDBJ databases">
        <authorList>
            <person name="Varghese N."/>
            <person name="Submissions S."/>
        </authorList>
    </citation>
    <scope>NUCLEOTIDE SEQUENCE [LARGE SCALE GENOMIC DNA]</scope>
    <source>
        <strain evidence="7">CGMCC 4.7038</strain>
    </source>
</reference>
<keyword evidence="3 4" id="KW-1133">Transmembrane helix</keyword>
<dbReference type="OrthoDB" id="110231at2"/>
<dbReference type="InterPro" id="IPR000644">
    <property type="entry name" value="CBS_dom"/>
</dbReference>
<keyword evidence="2" id="KW-1003">Cell membrane</keyword>
<evidence type="ECO:0000256" key="4">
    <source>
        <dbReference type="SAM" id="Phobius"/>
    </source>
</evidence>
<dbReference type="PANTHER" id="PTHR43099">
    <property type="entry name" value="UPF0053 PROTEIN YRKA"/>
    <property type="match status" value="1"/>
</dbReference>
<dbReference type="PROSITE" id="PS51846">
    <property type="entry name" value="CNNM"/>
    <property type="match status" value="1"/>
</dbReference>
<feature type="transmembrane region" description="Helical" evidence="4">
    <location>
        <begin position="52"/>
        <end position="77"/>
    </location>
</feature>
<dbReference type="Pfam" id="PF01595">
    <property type="entry name" value="CNNM"/>
    <property type="match status" value="1"/>
</dbReference>
<accession>A0A1H7B532</accession>
<feature type="domain" description="CNNM transmembrane" evidence="5">
    <location>
        <begin position="1"/>
        <end position="202"/>
    </location>
</feature>
<protein>
    <submittedName>
        <fullName evidence="6">Hemolysin, contains CBS domains</fullName>
    </submittedName>
</protein>
<evidence type="ECO:0000256" key="3">
    <source>
        <dbReference type="PROSITE-ProRule" id="PRU01193"/>
    </source>
</evidence>
<keyword evidence="3 4" id="KW-0812">Transmembrane</keyword>
<dbReference type="SUPFAM" id="SSF54631">
    <property type="entry name" value="CBS-domain pair"/>
    <property type="match status" value="1"/>
</dbReference>
<gene>
    <name evidence="6" type="ORF">SAMN05443287_10717</name>
</gene>
<dbReference type="AlphaFoldDB" id="A0A1H7B532"/>
<dbReference type="Gene3D" id="3.10.580.10">
    <property type="entry name" value="CBS-domain"/>
    <property type="match status" value="1"/>
</dbReference>
<evidence type="ECO:0000256" key="1">
    <source>
        <dbReference type="ARBA" id="ARBA00004651"/>
    </source>
</evidence>
<evidence type="ECO:0000259" key="5">
    <source>
        <dbReference type="PROSITE" id="PS51846"/>
    </source>
</evidence>
<evidence type="ECO:0000313" key="6">
    <source>
        <dbReference type="EMBL" id="SEJ72829.1"/>
    </source>
</evidence>
<dbReference type="PANTHER" id="PTHR43099:SF5">
    <property type="entry name" value="HLYC_CORC FAMILY TRANSPORTER"/>
    <property type="match status" value="1"/>
</dbReference>
<dbReference type="GO" id="GO:0005886">
    <property type="term" value="C:plasma membrane"/>
    <property type="evidence" value="ECO:0007669"/>
    <property type="project" value="UniProtKB-SubCell"/>
</dbReference>
<dbReference type="STRING" id="1144548.SAMN05443287_10717"/>
<name>A0A1H7B532_9ACTN</name>
<dbReference type="InterPro" id="IPR051676">
    <property type="entry name" value="UPF0053_domain"/>
</dbReference>
<dbReference type="InterPro" id="IPR046342">
    <property type="entry name" value="CBS_dom_sf"/>
</dbReference>
<evidence type="ECO:0000313" key="7">
    <source>
        <dbReference type="Proteomes" id="UP000198707"/>
    </source>
</evidence>
<keyword evidence="3 4" id="KW-0472">Membrane</keyword>
<dbReference type="Pfam" id="PF00571">
    <property type="entry name" value="CBS"/>
    <property type="match status" value="1"/>
</dbReference>
<dbReference type="RefSeq" id="WP_092381239.1">
    <property type="nucleotide sequence ID" value="NZ_BOPI01000020.1"/>
</dbReference>